<dbReference type="EnsemblMetazoa" id="PPA38792.1">
    <property type="protein sequence ID" value="PPA38792.1"/>
    <property type="gene ID" value="WBGene00277161"/>
</dbReference>
<dbReference type="GO" id="GO:0005576">
    <property type="term" value="C:extracellular region"/>
    <property type="evidence" value="ECO:0007669"/>
    <property type="project" value="UniProtKB-SubCell"/>
</dbReference>
<dbReference type="Proteomes" id="UP000005239">
    <property type="component" value="Unassembled WGS sequence"/>
</dbReference>
<dbReference type="AlphaFoldDB" id="A0A2A6CBX9"/>
<evidence type="ECO:0000256" key="1">
    <source>
        <dbReference type="ARBA" id="ARBA00004613"/>
    </source>
</evidence>
<proteinExistence type="predicted"/>
<evidence type="ECO:0000256" key="2">
    <source>
        <dbReference type="ARBA" id="ARBA00022525"/>
    </source>
</evidence>
<name>A0A2A6CBX9_PRIPA</name>
<reference evidence="5" key="1">
    <citation type="journal article" date="2008" name="Nat. Genet.">
        <title>The Pristionchus pacificus genome provides a unique perspective on nematode lifestyle and parasitism.</title>
        <authorList>
            <person name="Dieterich C."/>
            <person name="Clifton S.W."/>
            <person name="Schuster L.N."/>
            <person name="Chinwalla A."/>
            <person name="Delehaunty K."/>
            <person name="Dinkelacker I."/>
            <person name="Fulton L."/>
            <person name="Fulton R."/>
            <person name="Godfrey J."/>
            <person name="Minx P."/>
            <person name="Mitreva M."/>
            <person name="Roeseler W."/>
            <person name="Tian H."/>
            <person name="Witte H."/>
            <person name="Yang S.P."/>
            <person name="Wilson R.K."/>
            <person name="Sommer R.J."/>
        </authorList>
    </citation>
    <scope>NUCLEOTIDE SEQUENCE [LARGE SCALE GENOMIC DNA]</scope>
    <source>
        <strain evidence="5">PS312</strain>
    </source>
</reference>
<keyword evidence="2" id="KW-0964">Secreted</keyword>
<evidence type="ECO:0000256" key="3">
    <source>
        <dbReference type="ARBA" id="ARBA00022729"/>
    </source>
</evidence>
<comment type="subcellular location">
    <subcellularLocation>
        <location evidence="1">Secreted</location>
    </subcellularLocation>
</comment>
<protein>
    <submittedName>
        <fullName evidence="4">Uncharacterized protein</fullName>
    </submittedName>
</protein>
<dbReference type="Pfam" id="PF06083">
    <property type="entry name" value="IL17"/>
    <property type="match status" value="1"/>
</dbReference>
<dbReference type="GO" id="GO:0005125">
    <property type="term" value="F:cytokine activity"/>
    <property type="evidence" value="ECO:0007669"/>
    <property type="project" value="InterPro"/>
</dbReference>
<evidence type="ECO:0000313" key="4">
    <source>
        <dbReference type="EnsemblMetazoa" id="PPA38792.1"/>
    </source>
</evidence>
<organism evidence="4 5">
    <name type="scientific">Pristionchus pacificus</name>
    <name type="common">Parasitic nematode worm</name>
    <dbReference type="NCBI Taxonomy" id="54126"/>
    <lineage>
        <taxon>Eukaryota</taxon>
        <taxon>Metazoa</taxon>
        <taxon>Ecdysozoa</taxon>
        <taxon>Nematoda</taxon>
        <taxon>Chromadorea</taxon>
        <taxon>Rhabditida</taxon>
        <taxon>Rhabditina</taxon>
        <taxon>Diplogasteromorpha</taxon>
        <taxon>Diplogasteroidea</taxon>
        <taxon>Neodiplogasteridae</taxon>
        <taxon>Pristionchus</taxon>
    </lineage>
</organism>
<gene>
    <name evidence="4" type="primary">WBGene00277161</name>
</gene>
<keyword evidence="3" id="KW-0732">Signal</keyword>
<reference evidence="4" key="2">
    <citation type="submission" date="2022-06" db="UniProtKB">
        <authorList>
            <consortium name="EnsemblMetazoa"/>
        </authorList>
    </citation>
    <scope>IDENTIFICATION</scope>
    <source>
        <strain evidence="4">PS312</strain>
    </source>
</reference>
<accession>A0A2A6CBX9</accession>
<sequence length="186" mass="21090">MINFISSRNLICENVIEDSNKLLIELIGPLTSNSRHYAQFMPSNELLLKLSTIEHGSPLSERIDCASSPPPAKNTPLCAMHSLMNFNRLVHSSYLLIPIPSLQRVPARLSETTCTCATPNHPFAAQHFRCVPIEYIVKVFIYDEKCEEREVKFEKISMGCQTVYQNTVISDREFTVAEEETVQVQT</sequence>
<accession>A0A8R1UU44</accession>
<dbReference type="InterPro" id="IPR010345">
    <property type="entry name" value="IL-17_fam"/>
</dbReference>
<evidence type="ECO:0000313" key="5">
    <source>
        <dbReference type="Proteomes" id="UP000005239"/>
    </source>
</evidence>
<keyword evidence="5" id="KW-1185">Reference proteome</keyword>